<proteinExistence type="predicted"/>
<comment type="caution">
    <text evidence="1">The sequence shown here is derived from an EMBL/GenBank/DDBJ whole genome shotgun (WGS) entry which is preliminary data.</text>
</comment>
<accession>A0A2W5VUY1</accession>
<dbReference type="Proteomes" id="UP000249061">
    <property type="component" value="Unassembled WGS sequence"/>
</dbReference>
<reference evidence="1 2" key="1">
    <citation type="submission" date="2017-08" db="EMBL/GenBank/DDBJ databases">
        <title>Infants hospitalized years apart are colonized by the same room-sourced microbial strains.</title>
        <authorList>
            <person name="Brooks B."/>
            <person name="Olm M.R."/>
            <person name="Firek B.A."/>
            <person name="Baker R."/>
            <person name="Thomas B.C."/>
            <person name="Morowitz M.J."/>
            <person name="Banfield J.F."/>
        </authorList>
    </citation>
    <scope>NUCLEOTIDE SEQUENCE [LARGE SCALE GENOMIC DNA]</scope>
    <source>
        <strain evidence="1">S2_003_000_R2_14</strain>
    </source>
</reference>
<dbReference type="PROSITE" id="PS51257">
    <property type="entry name" value="PROKAR_LIPOPROTEIN"/>
    <property type="match status" value="1"/>
</dbReference>
<evidence type="ECO:0008006" key="3">
    <source>
        <dbReference type="Google" id="ProtNLM"/>
    </source>
</evidence>
<name>A0A2W5VUY1_9BACT</name>
<organism evidence="1 2">
    <name type="scientific">Archangium gephyra</name>
    <dbReference type="NCBI Taxonomy" id="48"/>
    <lineage>
        <taxon>Bacteria</taxon>
        <taxon>Pseudomonadati</taxon>
        <taxon>Myxococcota</taxon>
        <taxon>Myxococcia</taxon>
        <taxon>Myxococcales</taxon>
        <taxon>Cystobacterineae</taxon>
        <taxon>Archangiaceae</taxon>
        <taxon>Archangium</taxon>
    </lineage>
</organism>
<evidence type="ECO:0000313" key="1">
    <source>
        <dbReference type="EMBL" id="PZR14391.1"/>
    </source>
</evidence>
<dbReference type="Pfam" id="PF19682">
    <property type="entry name" value="DUF6184"/>
    <property type="match status" value="1"/>
</dbReference>
<dbReference type="EMBL" id="QFQP01000007">
    <property type="protein sequence ID" value="PZR14391.1"/>
    <property type="molecule type" value="Genomic_DNA"/>
</dbReference>
<dbReference type="InterPro" id="IPR045757">
    <property type="entry name" value="DUF6184"/>
</dbReference>
<protein>
    <recommendedName>
        <fullName evidence="3">Lipoprotein</fullName>
    </recommendedName>
</protein>
<sequence>MQRMKQTLTMLAAAVSLVGCLSVEGAREGAADRSCRYYDRCGDIGPGETYATFAECFNKQVASFQDLWPSDRCRDRINGQTLDVCYRALENTQCNNLVDVIATLSKCQASDVCSAGAPPNQCNCGQGQTCCNGACVDTNVDRNNCGRCGTICGSGSSCRSGDCT</sequence>
<dbReference type="AlphaFoldDB" id="A0A2W5VUY1"/>
<evidence type="ECO:0000313" key="2">
    <source>
        <dbReference type="Proteomes" id="UP000249061"/>
    </source>
</evidence>
<gene>
    <name evidence="1" type="ORF">DI536_10035</name>
</gene>